<protein>
    <submittedName>
        <fullName evidence="1">Uncharacterized protein</fullName>
    </submittedName>
</protein>
<reference evidence="1" key="1">
    <citation type="submission" date="2023-04" db="EMBL/GenBank/DDBJ databases">
        <title>A chromosome-level genome assembly of the parasitoid wasp Eretmocerus hayati.</title>
        <authorList>
            <person name="Zhong Y."/>
            <person name="Liu S."/>
            <person name="Liu Y."/>
        </authorList>
    </citation>
    <scope>NUCLEOTIDE SEQUENCE</scope>
    <source>
        <strain evidence="1">ZJU_SS_LIU_2023</strain>
    </source>
</reference>
<sequence>MITYHYSLHHSPHSIAAIDKGWGLDRKTSVILSTVALQNFDQYKCIMDSNDSHEVKVYIKLPERITITLSNNQQFLISGDILEMKCVFHTVAGFGGIFRWSTPRHGFLSPTILTQDNEYENTRVDRQMLSSVLTVYNVTSEDQGEYTCKMVFYERRTVEYYTDPVFLASAYIYVNDSRTKYIDLRTDDNYVIAKMTTVAQLSAFIRGYPKPMVFWSDIYGNAIRGNTSFEVGYNSSTTALLRITYIPDFKIMGNYSLTAFNGEEEKILYIWVTVEGISVNLEIPTESTILNEEANFTCQVQAYPQTNISITYIKCESFNSGTNCTSVDME</sequence>
<organism evidence="1 2">
    <name type="scientific">Eretmocerus hayati</name>
    <dbReference type="NCBI Taxonomy" id="131215"/>
    <lineage>
        <taxon>Eukaryota</taxon>
        <taxon>Metazoa</taxon>
        <taxon>Ecdysozoa</taxon>
        <taxon>Arthropoda</taxon>
        <taxon>Hexapoda</taxon>
        <taxon>Insecta</taxon>
        <taxon>Pterygota</taxon>
        <taxon>Neoptera</taxon>
        <taxon>Endopterygota</taxon>
        <taxon>Hymenoptera</taxon>
        <taxon>Apocrita</taxon>
        <taxon>Proctotrupomorpha</taxon>
        <taxon>Chalcidoidea</taxon>
        <taxon>Aphelinidae</taxon>
        <taxon>Aphelininae</taxon>
        <taxon>Eretmocerus</taxon>
    </lineage>
</organism>
<accession>A0ACC2NUR5</accession>
<keyword evidence="2" id="KW-1185">Reference proteome</keyword>
<dbReference type="EMBL" id="CM056743">
    <property type="protein sequence ID" value="KAJ8674044.1"/>
    <property type="molecule type" value="Genomic_DNA"/>
</dbReference>
<name>A0ACC2NUR5_9HYME</name>
<proteinExistence type="predicted"/>
<evidence type="ECO:0000313" key="1">
    <source>
        <dbReference type="EMBL" id="KAJ8674044.1"/>
    </source>
</evidence>
<evidence type="ECO:0000313" key="2">
    <source>
        <dbReference type="Proteomes" id="UP001239111"/>
    </source>
</evidence>
<feature type="non-terminal residue" evidence="1">
    <location>
        <position position="330"/>
    </location>
</feature>
<dbReference type="Proteomes" id="UP001239111">
    <property type="component" value="Chromosome 3"/>
</dbReference>
<comment type="caution">
    <text evidence="1">The sequence shown here is derived from an EMBL/GenBank/DDBJ whole genome shotgun (WGS) entry which is preliminary data.</text>
</comment>
<gene>
    <name evidence="1" type="ORF">QAD02_005306</name>
</gene>